<dbReference type="EMBL" id="JABTEG010000007">
    <property type="protein sequence ID" value="KAG4304681.1"/>
    <property type="molecule type" value="Genomic_DNA"/>
</dbReference>
<evidence type="ECO:0000313" key="1">
    <source>
        <dbReference type="EMBL" id="KAG4304681.1"/>
    </source>
</evidence>
<sequence>MSDSTWFTVDDIKKGLLELCAEEVCVEAPFRQLLLRSDMYAVMSRLNAQRFALVAAQNAAQDLLQGFCTHATTFLSTAHTMRSKLLQQVSQARRRHEEDSKKDGCIQRVAAVRSFRTALHVLQTTLEQRYWEDAALQLQQLRKEWKTLCENPNEEEQHSFSMSEEGSGALHNFVALAVSTEAIPDAEAALTMAEESLVHVFLHGFEKAATEGDASLMTYFFRMFPIIGRANDGLNAYIRVVTQRISQYALQKRITDNSATSNATILSMPFNTLEKKNALNNEPSLSNGSSNNLIIGNPSTLTFSKFGTSVDASNIVTTSLDSLNTVDTSLHASNDLFHGFHDISSVETSTSTFNDLSNTSICFLNASVSYCMTKLLEYVTKIMETHLPIVMQFYGHEAVLLVLKQLHDACVQRSKTLVDIFWKERQIEKKLVYIESYSFDFLIKSFSSPSFQFPFNTTNVASVIDINNVSGDTSIGLSSSATEKIHIKDIDLVLMEILDMLHKWSLYNRYITHKYWEQKRSDNVEVLHDALVQMDSAVTFSLSLSSLLSTSNVIVYERLVSFYKCAELFFMRHSVEKAFQLNEQDITSTPPMSSFVDDVIKIVYRVLGTGVSALVQEIIIGVKRIMEMDYIGIIQRQIVGYQEKLNNQIILFKESNSIKSPPKIENKESDYLSFIILLNNLDTSQSYIEKIVLKSTDEENKTIKKVFPSENDAELVLRCIQSLMSLRDRFHNILNPRMLKKLLTDCFQNSLYIITSAYFNELEQEQLVQRRFIHGWDNLMANFKSQLTDQNMNSLVKMSGQLVAEKLEKIISTLKVNELGAIRLDKDVSAISSHIISYGSYQLHKLFINVHAMLRVLCSDSDAPIPEVSPELSREEIDALLKHIVREMETGVFEFERVYGGGSAGYSAIRFDGKTEQMHLVVAHLENQGFIPKDLVRSETNWFYENLGIDDMYFQKESVGTIASHGALYSAKIVAFSRHSKELEIRLEREDEDHAVYIDTGIPGKTNLKGPLYEKRIEELYLNNSSPSKAYRLETFRSPGVISTYAKQQLCSYFVTKCDFVNSSPSAQEFSDLRVVSDKTFLEKVTQRTFVIYQNIVNSVLNRSGPVIEMYEIDDTHERRIVIGYKQGSAQYYFSALSNLYHYYGLTSTRKYVEQFSNGVTVICIYLIPIFEKTTQYPPIEHSIPQIVKEASLLYCIPQNRFHSHFASGQLSLQEAIYAHCVFVFIGHFLNRLGTEYSSLSSILDMNNPIHCEVLAKLKRRLREETFTRDYIFEIIQAYPELIKLFYTSFSSVHYISSHKTIEDLKPALFCQPNQVCKVLSEKEILEETSRRTNNDHEYKVMEAFHLFNTHVLKTNFYQVTKVAISFRLNPDFLPEIEYPQKLFGMFLVIGSEFRGFHLRFRDIARGGIRIVKSRNKEAYSINARSLFDENYNLANTQQRKNKDIPEGGAKGVILLDMEHQDKAVVGFQKYIDSIIDLLLEGKSPGIKDKIVDLYSRKEILFCGPDENTANLVDWATEHARTRGVPWWKSFFTGKTARLGGIPHDVYGMTSLSIRQYILGIYRKLGLKEEEITKIQTGGPDGDLGSNEILLSHEKYVCIIDGSGVIYDPEGIDRPELIRLAKARKMISFFDRSKLSRSGYIVLVDDENVTLPSGEVVPNGTQFRDTAHLRYQADLLVPCGGRPEAINLNNVSQLIRNGKCRIPYIVEGANLFITQDAKMKLEEAGCNLYKDASANKGGVTSSSLEVFASLAFSDDDFIENMCIHDGKIPQFYQDYVKQVQEIIQNNAELEFEAIWREHHKNGKLRSILSDELSNAIISLDEEIQNANLWDNISLRNVVLKEALPSVLLEKQGLDTILKHVPESYIKASFGSFLASRFIYKYGVDSNIVSLDPFLLPYNEVLEKRNKDARDFISYVEDVEGLDVFTRSYLHMGLNVQSNGDVVYREWAPNAVFASLVGDFNSWNTQSHPMVKNIYSVFEIVVPAVDGQVAIPHGSRIKIYMVTSTGDTIYRIPAWIRRVTQEPSVNIVYDGIFWNPPHKYVFRHSRPPKPRALRIYEAHVGISTNECRVGTYREFIQNVLPRIRYLGYNTLQLMAIMEHAYYASFGYQVTNFFSISSRYGTPEELKELIDTAHGMGITVLLDVIHSHACKNVKDGINMFDGTDHMYFHGGEKGFHKLWDSRLFNYGHYEVLRFLLSNLRFYMDEYCFDGFRFDGVTSIMYTHHGIGVCFSGNYNEYFGSDASEEGINYLILANEILHKFYPSCITIAEDVSGMPGLCIPVSQGGIGFDYRLGMALPDMWINLLKNIRDDDWDMGNICYILTNRRYMEKTIGYAESHDQALVGDKTLAFWLMDKEMYTNMSDIFEMTPIIDRGIALHKVVKGIYVLKEMNLDIPGNNNSFHYARRLWNLVDDNLLRYKYLNEFDRELQHLEEKYNWLDSPQAYISLKNECISILNSFIVLSLFLDDKVIVYERARLLFIFNFHPYKSFTDYRVGVDIAGTYQIILYTDSKKFGGSKHIDETVFYETTDFEWNGRKNFIQCYIPTRTAITSTLSRFAILFFALMFFTRRIGLFFHKGFVSLKTKKVGLQQNFQLISKRSIDSSLLNARWITTETLAQNLPTGRVKTVIGAVVDVQFDTEDLPKVLDALHLDLPDGKRLVLEVSQHIGECTVRTIAMDGTEGLVRGQKVRATGSPIKIPVGPGTLGRIMNVVGDPIDERGPIKAVKYSPIHADPPTFSDQETTPSLLVTGIKVVDLLAPYARGGKIGLFGGAGVGKTVFIQELINNIAKAYGGYSVFVGVGERTREGNDLYHEMIQTGVIKLDGESKAALVFGQMNEPPGARARVALTGLTVAEYFRDEEGQDVLLFIDNIFRFTQAGSEVSALLGRIPSAVGYQPTLSTDMGEHYKIAAEVQFILQSYKSLQDIIAILGMDELSEADKLTVERARKLQRFMSQPFAVAEVFTGLEGRLVSLKDTLRSFKEIIEGRADDLPENAFYMVGDIDEARAKGKKILEEIGK</sequence>
<proteinExistence type="predicted"/>
<reference evidence="1 2" key="1">
    <citation type="journal article" date="2021" name="Commun. Biol.">
        <title>Genomic insights into the host specific adaptation of the Pneumocystis genus.</title>
        <authorList>
            <person name="Cisse O.H."/>
            <person name="Ma L."/>
            <person name="Dekker J.P."/>
            <person name="Khil P.P."/>
            <person name="Youn J.-H."/>
            <person name="Brenchley J.M."/>
            <person name="Blair R."/>
            <person name="Pahar B."/>
            <person name="Chabe M."/>
            <person name="Van Rompay K.K.A."/>
            <person name="Keesler R."/>
            <person name="Sukura A."/>
            <person name="Hirsch V."/>
            <person name="Kutty G."/>
            <person name="Liu Y."/>
            <person name="Peng L."/>
            <person name="Chen J."/>
            <person name="Song J."/>
            <person name="Weissenbacher-Lang C."/>
            <person name="Xu J."/>
            <person name="Upham N.S."/>
            <person name="Stajich J.E."/>
            <person name="Cuomo C.A."/>
            <person name="Cushion M.T."/>
            <person name="Kovacs J.A."/>
        </authorList>
    </citation>
    <scope>NUCLEOTIDE SEQUENCE [LARGE SCALE GENOMIC DNA]</scope>
    <source>
        <strain evidence="1 2">RABM</strain>
    </source>
</reference>
<evidence type="ECO:0000313" key="2">
    <source>
        <dbReference type="Proteomes" id="UP000768646"/>
    </source>
</evidence>
<accession>A0ACB7CAC4</accession>
<protein>
    <submittedName>
        <fullName evidence="1">Uncharacterized protein</fullName>
    </submittedName>
</protein>
<keyword evidence="2" id="KW-1185">Reference proteome</keyword>
<dbReference type="Proteomes" id="UP000768646">
    <property type="component" value="Unassembled WGS sequence"/>
</dbReference>
<comment type="caution">
    <text evidence="1">The sequence shown here is derived from an EMBL/GenBank/DDBJ whole genome shotgun (WGS) entry which is preliminary data.</text>
</comment>
<gene>
    <name evidence="1" type="ORF">PORY_002074</name>
</gene>
<name>A0ACB7CAC4_9ASCO</name>
<organism evidence="1 2">
    <name type="scientific">Pneumocystis oryctolagi</name>
    <dbReference type="NCBI Taxonomy" id="42067"/>
    <lineage>
        <taxon>Eukaryota</taxon>
        <taxon>Fungi</taxon>
        <taxon>Dikarya</taxon>
        <taxon>Ascomycota</taxon>
        <taxon>Taphrinomycotina</taxon>
        <taxon>Pneumocystomycetes</taxon>
        <taxon>Pneumocystaceae</taxon>
        <taxon>Pneumocystis</taxon>
    </lineage>
</organism>